<protein>
    <submittedName>
        <fullName evidence="1">Uncharacterized protein</fullName>
    </submittedName>
</protein>
<feature type="non-terminal residue" evidence="1">
    <location>
        <position position="481"/>
    </location>
</feature>
<dbReference type="Proteomes" id="UP000591542">
    <property type="component" value="Unassembled WGS sequence"/>
</dbReference>
<evidence type="ECO:0000313" key="2">
    <source>
        <dbReference type="Proteomes" id="UP000591542"/>
    </source>
</evidence>
<dbReference type="EMBL" id="JACEMX010000174">
    <property type="protein sequence ID" value="MBA4464328.1"/>
    <property type="molecule type" value="Genomic_DNA"/>
</dbReference>
<reference evidence="1 2" key="1">
    <citation type="journal article" date="2020" name="Appl. Environ. Microbiol.">
        <title>Genomic Characteristics of a Novel Species of Ammonia-Oxidizing Archaea from the Jiulong River Estuary.</title>
        <authorList>
            <person name="Zou D."/>
            <person name="Wan R."/>
            <person name="Han L."/>
            <person name="Xu M.N."/>
            <person name="Liu Y."/>
            <person name="Liu H."/>
            <person name="Kao S.J."/>
            <person name="Li M."/>
        </authorList>
    </citation>
    <scope>NUCLEOTIDE SEQUENCE [LARGE SCALE GENOMIC DNA]</scope>
    <source>
        <strain evidence="1">S2bin1</strain>
    </source>
</reference>
<evidence type="ECO:0000313" key="1">
    <source>
        <dbReference type="EMBL" id="MBA4464328.1"/>
    </source>
</evidence>
<comment type="caution">
    <text evidence="1">The sequence shown here is derived from an EMBL/GenBank/DDBJ whole genome shotgun (WGS) entry which is preliminary data.</text>
</comment>
<name>A0AC60WB81_9ARCH</name>
<sequence length="481" mass="54994">MNQEKLTKILVDLGLKKLDAKVYIMLSKMGPQRAKEITRLLKVTKQQLYPSLKNLRSKGLVNSTLEHPARFSAVKFDKALDLFAKAKMEEAKIIRQRRGSLISDWQSIVIREAEDKSAKFTVIEGRKYVYSKIQQMIQETKNQLSMIITVPSLVRADQFGAIDALFDHPLKSKIKFRFLTEVSEQNVKAIKNLLKKTRAQPVCFEGRTPDLGQRLSNRILIKDDDESLFLIETEDDLYGAQGEGTGLWTNSKTLVKAFVTLFDDLWSKSSEIKKKVVEIETGKPAPKTYILSDPEIAKNSFLGALRSAKKEIVMIASLENLLDLWKEAGLKERVEQDVSIKIMTPITVENLRNVQQLSRTCEVRHLPASYLRTTLVDGLHLFQFKTPISEEGKQTTLGRFENAFYTNDPEYIDKTKTMLYEVWRNARAPSAVTLEAIINPPKLGVLSLDNEKRFQAYRKTVGYIEDPDYDQITEKELLQKI</sequence>
<accession>A0AC60WB81</accession>
<organism evidence="1 2">
    <name type="scientific">Candidatus Nitrosomaritimum aestuariumsis</name>
    <dbReference type="NCBI Taxonomy" id="3342354"/>
    <lineage>
        <taxon>Archaea</taxon>
        <taxon>Nitrososphaerota</taxon>
        <taxon>Nitrososphaeria</taxon>
        <taxon>Nitrosopumilales</taxon>
        <taxon>Nitrosopumilaceae</taxon>
        <taxon>Candidatus Nitrosomaritimum</taxon>
    </lineage>
</organism>
<gene>
    <name evidence="1" type="ORF">H2B01_09170</name>
</gene>
<proteinExistence type="predicted"/>